<comment type="caution">
    <text evidence="2">The sequence shown here is derived from an EMBL/GenBank/DDBJ whole genome shotgun (WGS) entry which is preliminary data.</text>
</comment>
<protein>
    <recommendedName>
        <fullName evidence="4">DUF3618 domain-containing protein</fullName>
    </recommendedName>
</protein>
<evidence type="ECO:0000313" key="3">
    <source>
        <dbReference type="Proteomes" id="UP001589619"/>
    </source>
</evidence>
<reference evidence="2 3" key="1">
    <citation type="submission" date="2024-09" db="EMBL/GenBank/DDBJ databases">
        <authorList>
            <person name="Sun Q."/>
            <person name="Mori K."/>
        </authorList>
    </citation>
    <scope>NUCLEOTIDE SEQUENCE [LARGE SCALE GENOMIC DNA]</scope>
    <source>
        <strain evidence="2 3">JCM 12520</strain>
    </source>
</reference>
<organism evidence="2 3">
    <name type="scientific">Paenibacillus hodogayensis</name>
    <dbReference type="NCBI Taxonomy" id="279208"/>
    <lineage>
        <taxon>Bacteria</taxon>
        <taxon>Bacillati</taxon>
        <taxon>Bacillota</taxon>
        <taxon>Bacilli</taxon>
        <taxon>Bacillales</taxon>
        <taxon>Paenibacillaceae</taxon>
        <taxon>Paenibacillus</taxon>
    </lineage>
</organism>
<dbReference type="Proteomes" id="UP001589619">
    <property type="component" value="Unassembled WGS sequence"/>
</dbReference>
<evidence type="ECO:0000313" key="2">
    <source>
        <dbReference type="EMBL" id="MFB9752518.1"/>
    </source>
</evidence>
<dbReference type="RefSeq" id="WP_344903941.1">
    <property type="nucleotide sequence ID" value="NZ_BAAAYO010000001.1"/>
</dbReference>
<dbReference type="EMBL" id="JBHMAG010000010">
    <property type="protein sequence ID" value="MFB9752518.1"/>
    <property type="molecule type" value="Genomic_DNA"/>
</dbReference>
<evidence type="ECO:0008006" key="4">
    <source>
        <dbReference type="Google" id="ProtNLM"/>
    </source>
</evidence>
<evidence type="ECO:0000256" key="1">
    <source>
        <dbReference type="SAM" id="MobiDB-lite"/>
    </source>
</evidence>
<keyword evidence="3" id="KW-1185">Reference proteome</keyword>
<feature type="region of interest" description="Disordered" evidence="1">
    <location>
        <begin position="1"/>
        <end position="55"/>
    </location>
</feature>
<proteinExistence type="predicted"/>
<feature type="region of interest" description="Disordered" evidence="1">
    <location>
        <begin position="152"/>
        <end position="193"/>
    </location>
</feature>
<name>A0ABV5VWA8_9BACL</name>
<feature type="compositionally biased region" description="Basic and acidic residues" evidence="1">
    <location>
        <begin position="1"/>
        <end position="15"/>
    </location>
</feature>
<sequence>MSDKGGQRGEEEKRAGTNGETGSREKEARPSVPAAESAGIPSSGETSEAVRESGDAALRERLREELEPLRFDAVEQVVRRTHPRTFGQRLRAWWNKELEIPVVPGGAAVAMVLFLFGIQQAASPHKRNEAAAGTRQLVEAGGSMYWKDQLEKAVPSAEKPPTSAGDEDESAVREGGWSERGIARAGMEIENKG</sequence>
<gene>
    <name evidence="2" type="ORF">ACFFNY_13210</name>
</gene>
<accession>A0ABV5VWA8</accession>